<dbReference type="Proteomes" id="UP001241377">
    <property type="component" value="Unassembled WGS sequence"/>
</dbReference>
<gene>
    <name evidence="1" type="ORF">QFC19_008450</name>
</gene>
<sequence length="1532" mass="168062">MPQARDANLPWREAARTRSQVLQAYSTTRTSDEENIASESQPASSMSDKRVSSSSTSFTSRPSSDRALQRRSSNLKKSSRFQWFRLSDEDDDDDDDDDDELECLDFVDAYATQLFGPKRRKAQASTQPLAVETEIRVKPERPSSQPSSNSRRPQSLAKPPAVPIDLTIVTTDDEALPTITQKSKSTSSSSMSNSQSNPNGKQKQKQKQKKKKKVQNQALDKAKIQAMISGGSGKSGNDSIVLLDTDEEDVNVVRQPIASPAVHASSASTPQPLEAPSTHRSTFAAWRNTAPSSSSARNLTQSDSLSPNPSHPIRNSQLDEPVLPQPTPILCTQPPSSSPSKRRTPPSTSQTCDTFVQEDKRIKEVSPSSLNAKEFSDIDMDKPTNLVEALKPDLLKVEERTTKRRNSPMQVRKVVEVEIRVPMPLRRSSRTPGWTPSPSPPYIKGLSNSPTPRKPSKACDNVLVKKFIKSNHKTLIKEPVTLPPDVNSLTPQSSTMLSKVTLRSRSHGSQTKPPELPVTDEQLDQLTTLCKDVFVKYSDGPDIREFRNDFSDSMTPKPAPESQSSTSRALRTADAITTPRSARSQDVFSSSPLHRAVPSSLPQQSHRDFFSIPSPSQRASMTRTLSGRPMPSSVHSTRYENLLANAAGKRKVLGTPLTEEPMDVNSAKRRHFSPPEKTKHVTPATPKARARAKPVFAISSPAGNVRPVVADAPPLLLSPARSMVSNSGSSPATPFNSGFFSLTETAQASPVQEYDTDKSYVSSSVMEEKMPILIPYQRPEPSTLGQEHFKMDIVKDHVSDTMGHETLKEAGTAEIAEEEEDDLMAMFGDFEWTSDQPQSAAAPTSVGPPSVTPIGKLIDEADETLIDQVLQSSPSINLSPDDLLKEASSPNSDLNIATNSTGTATVSNGGAGNKKALDMFAELKAKYEQGEKEKREREEEARRKVLEDSEDDDSDDDLTSLLDKLKQPTSALKSEDTKAKSYTLRSAIEPAATKPARTAPVPHRASPLPAAFAKVTRDLKKEKTSKTGMTAMELAKMNLRLLEDEQEASDVSSDRKPDVTVSMQIDPIDEESDWSGTEPDDFSEDEDGESDAMDQTQAGDTSADAPVPGSTEHKNPMAEDATLADIPLWQGVWEDLEAEHSGLRTMIPDLATALPVFVPFVKTNAFPTHPIAYAATRTFAIHAPSSFELLFWQAHLWCIHETHLNDPTTRLQATIYWLHCLLSVLKNPASLPSDQAVGMVLLLVKLSIDKRSDFTVRKAVLDCINESVKDLSEDLLMEIASSLARFSEPYAARSTRQRIADTFGIVDPQARALKTMFALSCLERSDAGPIKDNVVGLVTLPKLIQSNSLSSVATTSESPRGVLSAVRMLIQSLTHVHDVIEQIGNHAIRNKDLTMSQADARRSEWTIKREVGNNWRAEMMDSLRWLKSGMINKGKTTSRFRCIANQELTTFLNRFEQTTKYYLDQFRPPKQQVSGPFAFLNVKSGRTTPVSGSSVTGEDTRASSVLSDIGSAGTNLAAARPKPTRRSAKTDA</sequence>
<accession>A0ACC2V225</accession>
<reference evidence="1" key="1">
    <citation type="submission" date="2023-04" db="EMBL/GenBank/DDBJ databases">
        <title>Draft Genome sequencing of Naganishia species isolated from polar environments using Oxford Nanopore Technology.</title>
        <authorList>
            <person name="Leo P."/>
            <person name="Venkateswaran K."/>
        </authorList>
    </citation>
    <scope>NUCLEOTIDE SEQUENCE</scope>
    <source>
        <strain evidence="1">MNA-CCFEE 5261</strain>
    </source>
</reference>
<keyword evidence="2" id="KW-1185">Reference proteome</keyword>
<protein>
    <submittedName>
        <fullName evidence="1">Uncharacterized protein</fullName>
    </submittedName>
</protein>
<evidence type="ECO:0000313" key="1">
    <source>
        <dbReference type="EMBL" id="KAJ9093244.1"/>
    </source>
</evidence>
<name>A0ACC2V225_9TREE</name>
<evidence type="ECO:0000313" key="2">
    <source>
        <dbReference type="Proteomes" id="UP001241377"/>
    </source>
</evidence>
<dbReference type="EMBL" id="JASBWR010000126">
    <property type="protein sequence ID" value="KAJ9093244.1"/>
    <property type="molecule type" value="Genomic_DNA"/>
</dbReference>
<proteinExistence type="predicted"/>
<comment type="caution">
    <text evidence="1">The sequence shown here is derived from an EMBL/GenBank/DDBJ whole genome shotgun (WGS) entry which is preliminary data.</text>
</comment>
<organism evidence="1 2">
    <name type="scientific">Naganishia cerealis</name>
    <dbReference type="NCBI Taxonomy" id="610337"/>
    <lineage>
        <taxon>Eukaryota</taxon>
        <taxon>Fungi</taxon>
        <taxon>Dikarya</taxon>
        <taxon>Basidiomycota</taxon>
        <taxon>Agaricomycotina</taxon>
        <taxon>Tremellomycetes</taxon>
        <taxon>Filobasidiales</taxon>
        <taxon>Filobasidiaceae</taxon>
        <taxon>Naganishia</taxon>
    </lineage>
</organism>